<accession>A0A2H3T2L1</accession>
<organism evidence="2 3">
    <name type="scientific">Fusarium oxysporum</name>
    <name type="common">Fusarium vascular wilt</name>
    <dbReference type="NCBI Taxonomy" id="5507"/>
    <lineage>
        <taxon>Eukaryota</taxon>
        <taxon>Fungi</taxon>
        <taxon>Dikarya</taxon>
        <taxon>Ascomycota</taxon>
        <taxon>Pezizomycotina</taxon>
        <taxon>Sordariomycetes</taxon>
        <taxon>Hypocreomycetidae</taxon>
        <taxon>Hypocreales</taxon>
        <taxon>Nectriaceae</taxon>
        <taxon>Fusarium</taxon>
        <taxon>Fusarium oxysporum species complex</taxon>
    </lineage>
</organism>
<evidence type="ECO:0000313" key="2">
    <source>
        <dbReference type="EMBL" id="SCO82847.1"/>
    </source>
</evidence>
<sequence length="51" mass="5728">MSSEWKPDYQKEENGAPVYNQKGEQPGPAYEDNSAEVWILVLVEELGSLSD</sequence>
<dbReference type="AlphaFoldDB" id="A0A2H3T2L1"/>
<dbReference type="EMBL" id="FMJY01000004">
    <property type="protein sequence ID" value="SCO82847.1"/>
    <property type="molecule type" value="Genomic_DNA"/>
</dbReference>
<feature type="region of interest" description="Disordered" evidence="1">
    <location>
        <begin position="1"/>
        <end position="30"/>
    </location>
</feature>
<feature type="compositionally biased region" description="Basic and acidic residues" evidence="1">
    <location>
        <begin position="1"/>
        <end position="14"/>
    </location>
</feature>
<dbReference type="OrthoDB" id="5071337at2759"/>
<evidence type="ECO:0000313" key="3">
    <source>
        <dbReference type="Proteomes" id="UP000219369"/>
    </source>
</evidence>
<dbReference type="Proteomes" id="UP000219369">
    <property type="component" value="Unassembled WGS sequence"/>
</dbReference>
<reference evidence="3" key="1">
    <citation type="submission" date="2016-09" db="EMBL/GenBank/DDBJ databases">
        <authorList>
            <person name="Guldener U."/>
        </authorList>
    </citation>
    <scope>NUCLEOTIDE SEQUENCE [LARGE SCALE GENOMIC DNA]</scope>
    <source>
        <strain evidence="3">V64-1</strain>
    </source>
</reference>
<proteinExistence type="predicted"/>
<name>A0A2H3T2L1_FUSOX</name>
<evidence type="ECO:0000256" key="1">
    <source>
        <dbReference type="SAM" id="MobiDB-lite"/>
    </source>
</evidence>
<protein>
    <submittedName>
        <fullName evidence="2">Uncharacterized protein</fullName>
    </submittedName>
</protein>
<gene>
    <name evidence="2" type="ORF">FRV6_07060</name>
</gene>